<proteinExistence type="predicted"/>
<dbReference type="GO" id="GO:0019867">
    <property type="term" value="C:outer membrane"/>
    <property type="evidence" value="ECO:0007669"/>
    <property type="project" value="InterPro"/>
</dbReference>
<dbReference type="AlphaFoldDB" id="A0A7W8D368"/>
<sequence length="155" mass="16179">MTTTRFLFVSFLALLLTACASGGGYSRSSYPERGYNSGRYDGYARCYDCGTVERIDRTYGERTSSGGGAILGGIVGGVLGNQVGGGSGRKAATVAGAIAGGVAGNAIEKNNNAAAMYELFVRMDDGRRIVVDQRDLNGIREGSYVKVSGGRARLL</sequence>
<evidence type="ECO:0000256" key="2">
    <source>
        <dbReference type="ARBA" id="ARBA00023136"/>
    </source>
</evidence>
<gene>
    <name evidence="5" type="ORF">HNQ52_000138</name>
</gene>
<accession>A0A7W8D368</accession>
<evidence type="ECO:0000313" key="6">
    <source>
        <dbReference type="Proteomes" id="UP000521199"/>
    </source>
</evidence>
<evidence type="ECO:0000256" key="3">
    <source>
        <dbReference type="SAM" id="SignalP"/>
    </source>
</evidence>
<organism evidence="5 6">
    <name type="scientific">Chiayiivirga flava</name>
    <dbReference type="NCBI Taxonomy" id="659595"/>
    <lineage>
        <taxon>Bacteria</taxon>
        <taxon>Pseudomonadati</taxon>
        <taxon>Pseudomonadota</taxon>
        <taxon>Gammaproteobacteria</taxon>
        <taxon>Lysobacterales</taxon>
        <taxon>Lysobacteraceae</taxon>
        <taxon>Chiayiivirga</taxon>
    </lineage>
</organism>
<evidence type="ECO:0000256" key="1">
    <source>
        <dbReference type="ARBA" id="ARBA00004370"/>
    </source>
</evidence>
<comment type="subcellular location">
    <subcellularLocation>
        <location evidence="1">Membrane</location>
    </subcellularLocation>
</comment>
<dbReference type="Proteomes" id="UP000521199">
    <property type="component" value="Unassembled WGS sequence"/>
</dbReference>
<dbReference type="InterPro" id="IPR051407">
    <property type="entry name" value="Bact_OM_lipoprot/Surf_antigen"/>
</dbReference>
<feature type="chain" id="PRO_5030810865" evidence="3">
    <location>
        <begin position="23"/>
        <end position="155"/>
    </location>
</feature>
<keyword evidence="3" id="KW-0732">Signal</keyword>
<dbReference type="PANTHER" id="PTHR35603:SF2">
    <property type="entry name" value="OUTER MEMBRANE LIPOPROTEIN"/>
    <property type="match status" value="1"/>
</dbReference>
<dbReference type="Pfam" id="PF05433">
    <property type="entry name" value="Rick_17kDa_Anti"/>
    <property type="match status" value="1"/>
</dbReference>
<keyword evidence="2" id="KW-0472">Membrane</keyword>
<comment type="caution">
    <text evidence="5">The sequence shown here is derived from an EMBL/GenBank/DDBJ whole genome shotgun (WGS) entry which is preliminary data.</text>
</comment>
<feature type="domain" description="Glycine zipper 2TM" evidence="4">
    <location>
        <begin position="67"/>
        <end position="108"/>
    </location>
</feature>
<dbReference type="RefSeq" id="WP_183958771.1">
    <property type="nucleotide sequence ID" value="NZ_JACHHP010000001.1"/>
</dbReference>
<reference evidence="5 6" key="1">
    <citation type="submission" date="2020-08" db="EMBL/GenBank/DDBJ databases">
        <title>Genomic Encyclopedia of Type Strains, Phase IV (KMG-IV): sequencing the most valuable type-strain genomes for metagenomic binning, comparative biology and taxonomic classification.</title>
        <authorList>
            <person name="Goeker M."/>
        </authorList>
    </citation>
    <scope>NUCLEOTIDE SEQUENCE [LARGE SCALE GENOMIC DNA]</scope>
    <source>
        <strain evidence="5 6">DSM 24163</strain>
    </source>
</reference>
<feature type="signal peptide" evidence="3">
    <location>
        <begin position="1"/>
        <end position="22"/>
    </location>
</feature>
<dbReference type="InterPro" id="IPR008816">
    <property type="entry name" value="Gly_zipper_2TM_dom"/>
</dbReference>
<dbReference type="PANTHER" id="PTHR35603">
    <property type="match status" value="1"/>
</dbReference>
<keyword evidence="6" id="KW-1185">Reference proteome</keyword>
<evidence type="ECO:0000313" key="5">
    <source>
        <dbReference type="EMBL" id="MBB5206622.1"/>
    </source>
</evidence>
<evidence type="ECO:0000259" key="4">
    <source>
        <dbReference type="Pfam" id="PF05433"/>
    </source>
</evidence>
<keyword evidence="5" id="KW-0449">Lipoprotein</keyword>
<protein>
    <submittedName>
        <fullName evidence="5">Outer membrane lipoprotein SlyB</fullName>
    </submittedName>
</protein>
<dbReference type="EMBL" id="JACHHP010000001">
    <property type="protein sequence ID" value="MBB5206622.1"/>
    <property type="molecule type" value="Genomic_DNA"/>
</dbReference>
<name>A0A7W8D368_9GAMM</name>
<dbReference type="PROSITE" id="PS51257">
    <property type="entry name" value="PROKAR_LIPOPROTEIN"/>
    <property type="match status" value="1"/>
</dbReference>